<comment type="caution">
    <text evidence="1">The sequence shown here is derived from an EMBL/GenBank/DDBJ whole genome shotgun (WGS) entry which is preliminary data.</text>
</comment>
<accession>A0A0F0LGQ5</accession>
<sequence>MKAVLLSNNITPQGTQHLLKAYAGMYYCTGTPRICQLKDQREINAVVNLTSYTNYYNWPVGGKMGLQTMYCEQQGLWRCPNWVTFAILYPGVNNPYTNRGAAPSPDDAIASELSSDSRMLTTKQAAEQAEILDSAEIQELSGDISSGETVVSFSYEALPTEISVR</sequence>
<dbReference type="EMBL" id="JYIX01000040">
    <property type="protein sequence ID" value="KJL30711.1"/>
    <property type="molecule type" value="Genomic_DNA"/>
</dbReference>
<proteinExistence type="predicted"/>
<dbReference type="PATRIC" id="fig|582680.6.peg.3737"/>
<reference evidence="1 2" key="1">
    <citation type="submission" date="2015-02" db="EMBL/GenBank/DDBJ databases">
        <title>Draft genome sequences of ten Microbacterium spp. with emphasis on heavy metal contaminated environments.</title>
        <authorList>
            <person name="Corretto E."/>
        </authorList>
    </citation>
    <scope>NUCLEOTIDE SEQUENCE [LARGE SCALE GENOMIC DNA]</scope>
    <source>
        <strain evidence="1 2">ARN176</strain>
    </source>
</reference>
<dbReference type="AlphaFoldDB" id="A0A0F0LGQ5"/>
<keyword evidence="2" id="KW-1185">Reference proteome</keyword>
<gene>
    <name evidence="1" type="ORF">RS86_03652</name>
</gene>
<evidence type="ECO:0000313" key="1">
    <source>
        <dbReference type="EMBL" id="KJL30711.1"/>
    </source>
</evidence>
<name>A0A0F0LGQ5_9MICO</name>
<evidence type="ECO:0000313" key="2">
    <source>
        <dbReference type="Proteomes" id="UP000033740"/>
    </source>
</evidence>
<dbReference type="RefSeq" id="WP_152642229.1">
    <property type="nucleotide sequence ID" value="NZ_JYIX01000040.1"/>
</dbReference>
<organism evidence="1 2">
    <name type="scientific">Microbacterium azadirachtae</name>
    <dbReference type="NCBI Taxonomy" id="582680"/>
    <lineage>
        <taxon>Bacteria</taxon>
        <taxon>Bacillati</taxon>
        <taxon>Actinomycetota</taxon>
        <taxon>Actinomycetes</taxon>
        <taxon>Micrococcales</taxon>
        <taxon>Microbacteriaceae</taxon>
        <taxon>Microbacterium</taxon>
    </lineage>
</organism>
<protein>
    <submittedName>
        <fullName evidence="1">Uncharacterized protein</fullName>
    </submittedName>
</protein>
<dbReference type="Proteomes" id="UP000033740">
    <property type="component" value="Unassembled WGS sequence"/>
</dbReference>